<dbReference type="Gene3D" id="1.40.20.10">
    <property type="entry name" value="CHAD domain"/>
    <property type="match status" value="1"/>
</dbReference>
<feature type="domain" description="CHAD" evidence="1">
    <location>
        <begin position="210"/>
        <end position="497"/>
    </location>
</feature>
<evidence type="ECO:0000259" key="1">
    <source>
        <dbReference type="PROSITE" id="PS51708"/>
    </source>
</evidence>
<proteinExistence type="predicted"/>
<organism evidence="2">
    <name type="scientific">Candidatus Electrothrix aestuarii</name>
    <dbReference type="NCBI Taxonomy" id="3062594"/>
    <lineage>
        <taxon>Bacteria</taxon>
        <taxon>Pseudomonadati</taxon>
        <taxon>Thermodesulfobacteriota</taxon>
        <taxon>Desulfobulbia</taxon>
        <taxon>Desulfobulbales</taxon>
        <taxon>Desulfobulbaceae</taxon>
        <taxon>Candidatus Electrothrix</taxon>
    </lineage>
</organism>
<reference evidence="2" key="2">
    <citation type="submission" date="2024-06" db="EMBL/GenBank/DDBJ databases">
        <authorList>
            <person name="Plum-Jensen L.E."/>
            <person name="Schramm A."/>
            <person name="Marshall I.P.G."/>
        </authorList>
    </citation>
    <scope>NUCLEOTIDE SEQUENCE</scope>
    <source>
        <strain evidence="2">Rat1</strain>
    </source>
</reference>
<dbReference type="InterPro" id="IPR007899">
    <property type="entry name" value="CHAD_dom"/>
</dbReference>
<accession>A0AAU8LTQ5</accession>
<dbReference type="SMART" id="SM00880">
    <property type="entry name" value="CHAD"/>
    <property type="match status" value="1"/>
</dbReference>
<dbReference type="InterPro" id="IPR038186">
    <property type="entry name" value="CHAD_dom_sf"/>
</dbReference>
<gene>
    <name evidence="2" type="ORF">Q3M24_19450</name>
</gene>
<dbReference type="EMBL" id="CP159373">
    <property type="protein sequence ID" value="XCN72445.1"/>
    <property type="molecule type" value="Genomic_DNA"/>
</dbReference>
<reference evidence="2" key="1">
    <citation type="journal article" date="2024" name="Syst. Appl. Microbiol.">
        <title>First single-strain enrichments of Electrothrix cable bacteria, description of E. aestuarii sp. nov. and E. rattekaaiensis sp. nov., and proposal of a cable bacteria taxonomy following the rules of the SeqCode.</title>
        <authorList>
            <person name="Plum-Jensen L.E."/>
            <person name="Schramm A."/>
            <person name="Marshall I.P.G."/>
        </authorList>
    </citation>
    <scope>NUCLEOTIDE SEQUENCE</scope>
    <source>
        <strain evidence="2">Rat1</strain>
    </source>
</reference>
<name>A0AAU8LTQ5_9BACT</name>
<dbReference type="PANTHER" id="PTHR39339">
    <property type="entry name" value="SLR1444 PROTEIN"/>
    <property type="match status" value="1"/>
</dbReference>
<dbReference type="PANTHER" id="PTHR39339:SF1">
    <property type="entry name" value="CHAD DOMAIN-CONTAINING PROTEIN"/>
    <property type="match status" value="1"/>
</dbReference>
<evidence type="ECO:0000313" key="2">
    <source>
        <dbReference type="EMBL" id="XCN72445.1"/>
    </source>
</evidence>
<sequence length="512" mass="58940">MKPLAQLSRQVPDSSALQELVHALGKKYTVQDTPSQAYTLNFYDSYDWRLYSAGYLCFERGGRLHLSDLTDQELVPSLAISGKNPGFCQHLPESALQKKIAPVMEMRTLLSQSSFTQTTRKLRVLNKDKKTVAILVQVELSVGEEQTACSVQLHEVRGYEKWFQRLEQDLEKFGQPQACTREQDLKTALAAKGRVPQDYSSKFNVILQPDMDALTAAQTIYRDLLETMLKNEQGILDDLDSEFLHDFRVAIRRTRSGLSMIKNVLEPEIRTRFQKDFRYLGQITGPVRDLDVYLLMEEDYKARLPEHLQKGLRYFFDDLAKQRKKEQKDLVQALQGPQYKGIIKDWKKYLQKTKKSGAKKATRPIGKMANSIIFKRFTKVLRDGQAVDADSPDENLHRLRIQGKKLRYSLEFFSSLYPAKEMKTLIKQLKNLQNNLGLFNDLSVQQDMLNDYLGGLQPGSSKAKKMGAAIGGLLTNLYHEQQQVRSEFEETFRRFSSKENISLYETLFESEQ</sequence>
<dbReference type="AlphaFoldDB" id="A0AAU8LTQ5"/>
<dbReference type="Pfam" id="PF05235">
    <property type="entry name" value="CHAD"/>
    <property type="match status" value="1"/>
</dbReference>
<protein>
    <submittedName>
        <fullName evidence="2">CHAD domain-containing protein</fullName>
    </submittedName>
</protein>
<dbReference type="KEGG" id="eaj:Q3M24_19450"/>
<dbReference type="PROSITE" id="PS51708">
    <property type="entry name" value="CHAD"/>
    <property type="match status" value="1"/>
</dbReference>